<evidence type="ECO:0000313" key="6">
    <source>
        <dbReference type="EMBL" id="THF63767.1"/>
    </source>
</evidence>
<dbReference type="GO" id="GO:0017089">
    <property type="term" value="F:glycolipid transfer activity"/>
    <property type="evidence" value="ECO:0007669"/>
    <property type="project" value="TreeGrafter"/>
</dbReference>
<dbReference type="OrthoDB" id="8589410at2"/>
<organism evidence="6 7">
    <name type="scientific">Pseudothauera nasutitermitis</name>
    <dbReference type="NCBI Taxonomy" id="2565930"/>
    <lineage>
        <taxon>Bacteria</taxon>
        <taxon>Pseudomonadati</taxon>
        <taxon>Pseudomonadota</taxon>
        <taxon>Betaproteobacteria</taxon>
        <taxon>Rhodocyclales</taxon>
        <taxon>Zoogloeaceae</taxon>
        <taxon>Pseudothauera</taxon>
    </lineage>
</organism>
<proteinExistence type="predicted"/>
<keyword evidence="4" id="KW-1133">Transmembrane helix</keyword>
<dbReference type="InterPro" id="IPR052363">
    <property type="entry name" value="LPS_export_LptC"/>
</dbReference>
<evidence type="ECO:0000256" key="3">
    <source>
        <dbReference type="ARBA" id="ARBA00022692"/>
    </source>
</evidence>
<dbReference type="Gene3D" id="2.60.450.10">
    <property type="entry name" value="Lipopolysaccharide (LPS) transport protein A like domain"/>
    <property type="match status" value="1"/>
</dbReference>
<dbReference type="RefSeq" id="WP_136348928.1">
    <property type="nucleotide sequence ID" value="NZ_SSOC01000005.1"/>
</dbReference>
<keyword evidence="1" id="KW-1003">Cell membrane</keyword>
<dbReference type="GO" id="GO:0030288">
    <property type="term" value="C:outer membrane-bounded periplasmic space"/>
    <property type="evidence" value="ECO:0007669"/>
    <property type="project" value="TreeGrafter"/>
</dbReference>
<accession>A0A4S4AUV1</accession>
<comment type="caution">
    <text evidence="6">The sequence shown here is derived from an EMBL/GenBank/DDBJ whole genome shotgun (WGS) entry which is preliminary data.</text>
</comment>
<protein>
    <submittedName>
        <fullName evidence="6">LPS export ABC transporter periplasmic protein LptC</fullName>
    </submittedName>
</protein>
<dbReference type="InterPro" id="IPR026265">
    <property type="entry name" value="LptC"/>
</dbReference>
<dbReference type="GO" id="GO:0005886">
    <property type="term" value="C:plasma membrane"/>
    <property type="evidence" value="ECO:0007669"/>
    <property type="project" value="InterPro"/>
</dbReference>
<dbReference type="NCBIfam" id="TIGR04409">
    <property type="entry name" value="LptC_YrbK"/>
    <property type="match status" value="1"/>
</dbReference>
<dbReference type="GO" id="GO:0015221">
    <property type="term" value="F:lipopolysaccharide transmembrane transporter activity"/>
    <property type="evidence" value="ECO:0007669"/>
    <property type="project" value="InterPro"/>
</dbReference>
<evidence type="ECO:0000256" key="4">
    <source>
        <dbReference type="ARBA" id="ARBA00022989"/>
    </source>
</evidence>
<evidence type="ECO:0000313" key="7">
    <source>
        <dbReference type="Proteomes" id="UP000308430"/>
    </source>
</evidence>
<sequence>MRTHLHRFYPIAALALLAGATIWLERISAPTESRTPIAERGKADFSADNTRLVSYSPQGRQRYELLADHIVHYPHTDITELTQPRLRHNAADSVLYLTANSGEAYRNGDEVLLRGDVRGRRSTPGQADSTFRSESLTVWPDDHRAETKDPVVLTRGTTVIHAQGMRADNLFGTLHLPGRVNATMPRSGRNPP</sequence>
<dbReference type="InterPro" id="IPR010664">
    <property type="entry name" value="LipoPS_assembly_LptC-rel"/>
</dbReference>
<evidence type="ECO:0000256" key="2">
    <source>
        <dbReference type="ARBA" id="ARBA00022519"/>
    </source>
</evidence>
<name>A0A4S4AUV1_9RHOO</name>
<keyword evidence="3" id="KW-0812">Transmembrane</keyword>
<keyword evidence="5" id="KW-0472">Membrane</keyword>
<dbReference type="Proteomes" id="UP000308430">
    <property type="component" value="Unassembled WGS sequence"/>
</dbReference>
<evidence type="ECO:0000256" key="5">
    <source>
        <dbReference type="ARBA" id="ARBA00023136"/>
    </source>
</evidence>
<keyword evidence="2" id="KW-0997">Cell inner membrane</keyword>
<keyword evidence="7" id="KW-1185">Reference proteome</keyword>
<evidence type="ECO:0000256" key="1">
    <source>
        <dbReference type="ARBA" id="ARBA00022475"/>
    </source>
</evidence>
<dbReference type="EMBL" id="SSOC01000005">
    <property type="protein sequence ID" value="THF63767.1"/>
    <property type="molecule type" value="Genomic_DNA"/>
</dbReference>
<dbReference type="Pfam" id="PF06835">
    <property type="entry name" value="LptC"/>
    <property type="match status" value="1"/>
</dbReference>
<dbReference type="AlphaFoldDB" id="A0A4S4AUV1"/>
<gene>
    <name evidence="6" type="primary">lptC</name>
    <name evidence="6" type="ORF">E6C76_14365</name>
</gene>
<dbReference type="PANTHER" id="PTHR37481">
    <property type="entry name" value="LIPOPOLYSACCHARIDE EXPORT SYSTEM PROTEIN LPTC"/>
    <property type="match status" value="1"/>
</dbReference>
<reference evidence="6 7" key="1">
    <citation type="submission" date="2019-04" db="EMBL/GenBank/DDBJ databases">
        <title>Azoarcus nasutitermitis sp. nov. isolated from termite nest.</title>
        <authorList>
            <person name="Lin S.-Y."/>
            <person name="Hameed A."/>
            <person name="Hsu Y.-H."/>
            <person name="Young C.-C."/>
        </authorList>
    </citation>
    <scope>NUCLEOTIDE SEQUENCE [LARGE SCALE GENOMIC DNA]</scope>
    <source>
        <strain evidence="6 7">CC-YHH838</strain>
    </source>
</reference>
<dbReference type="PANTHER" id="PTHR37481:SF1">
    <property type="entry name" value="LIPOPOLYSACCHARIDE EXPORT SYSTEM PROTEIN LPTC"/>
    <property type="match status" value="1"/>
</dbReference>